<dbReference type="CDD" id="cd06222">
    <property type="entry name" value="RNase_H_like"/>
    <property type="match status" value="1"/>
</dbReference>
<dbReference type="Pfam" id="PF13966">
    <property type="entry name" value="zf-RVT"/>
    <property type="match status" value="1"/>
</dbReference>
<dbReference type="AlphaFoldDB" id="A0AAV9KXU0"/>
<dbReference type="InterPro" id="IPR002156">
    <property type="entry name" value="RNaseH_domain"/>
</dbReference>
<evidence type="ECO:0000259" key="1">
    <source>
        <dbReference type="Pfam" id="PF13456"/>
    </source>
</evidence>
<evidence type="ECO:0008006" key="5">
    <source>
        <dbReference type="Google" id="ProtNLM"/>
    </source>
</evidence>
<dbReference type="InterPro" id="IPR053151">
    <property type="entry name" value="RNase_H-like"/>
</dbReference>
<dbReference type="GO" id="GO:0003676">
    <property type="term" value="F:nucleic acid binding"/>
    <property type="evidence" value="ECO:0007669"/>
    <property type="project" value="InterPro"/>
</dbReference>
<evidence type="ECO:0000313" key="3">
    <source>
        <dbReference type="EMBL" id="KAK4718156.1"/>
    </source>
</evidence>
<dbReference type="Gene3D" id="3.30.420.10">
    <property type="entry name" value="Ribonuclease H-like superfamily/Ribonuclease H"/>
    <property type="match status" value="1"/>
</dbReference>
<dbReference type="InterPro" id="IPR026960">
    <property type="entry name" value="RVT-Znf"/>
</dbReference>
<dbReference type="EMBL" id="JAWPEI010000008">
    <property type="protein sequence ID" value="KAK4718156.1"/>
    <property type="molecule type" value="Genomic_DNA"/>
</dbReference>
<organism evidence="3 4">
    <name type="scientific">Solanum pinnatisectum</name>
    <name type="common">tansyleaf nightshade</name>
    <dbReference type="NCBI Taxonomy" id="50273"/>
    <lineage>
        <taxon>Eukaryota</taxon>
        <taxon>Viridiplantae</taxon>
        <taxon>Streptophyta</taxon>
        <taxon>Embryophyta</taxon>
        <taxon>Tracheophyta</taxon>
        <taxon>Spermatophyta</taxon>
        <taxon>Magnoliopsida</taxon>
        <taxon>eudicotyledons</taxon>
        <taxon>Gunneridae</taxon>
        <taxon>Pentapetalae</taxon>
        <taxon>asterids</taxon>
        <taxon>lamiids</taxon>
        <taxon>Solanales</taxon>
        <taxon>Solanaceae</taxon>
        <taxon>Solanoideae</taxon>
        <taxon>Solaneae</taxon>
        <taxon>Solanum</taxon>
    </lineage>
</organism>
<proteinExistence type="predicted"/>
<dbReference type="InterPro" id="IPR044730">
    <property type="entry name" value="RNase_H-like_dom_plant"/>
</dbReference>
<keyword evidence="4" id="KW-1185">Reference proteome</keyword>
<dbReference type="PANTHER" id="PTHR47723">
    <property type="entry name" value="OS05G0353850 PROTEIN"/>
    <property type="match status" value="1"/>
</dbReference>
<dbReference type="InterPro" id="IPR012337">
    <property type="entry name" value="RNaseH-like_sf"/>
</dbReference>
<comment type="caution">
    <text evidence="3">The sequence shown here is derived from an EMBL/GenBank/DDBJ whole genome shotgun (WGS) entry which is preliminary data.</text>
</comment>
<dbReference type="GO" id="GO:0004523">
    <property type="term" value="F:RNA-DNA hybrid ribonuclease activity"/>
    <property type="evidence" value="ECO:0007669"/>
    <property type="project" value="InterPro"/>
</dbReference>
<sequence>MLNGSGKFIVRSAWEILRITEVKKEIFDNIWVKGVPFKVSFFLWRVLKKRLPIGEELIKMRVVDNVRCCCCNEGAHETFQHLFLTCPATMRVWETFIAATGNQIHFLQLVVTIKKWWKVDSPAKLISLYKSIPAFILWHVWRRRNATRHGESMNFSNLIFEINRSLYNLARTRYPWLKYLPKQWPLIVQFLEVYTPLISHKVVAWEKPQRDTFKCSCDGLSKGNPGPSTIGFCIRDWEGNLRYAEARKLTESTSLIAEAGAIKVGMEFCFNNGMTPVVVETNSLIMKKVLDGVSEVPWSISLEIQNIKCLMEKGQISMKHIYREGNQLVDYFTNLVVHFVGTLISNSLQELPGEGKNIILLDKNRTANIRIQKCQNSNYGFQDTTTNIYNNIS</sequence>
<protein>
    <recommendedName>
        <fullName evidence="5">RNase H type-1 domain-containing protein</fullName>
    </recommendedName>
</protein>
<feature type="domain" description="RNase H type-1" evidence="1">
    <location>
        <begin position="217"/>
        <end position="334"/>
    </location>
</feature>
<dbReference type="Proteomes" id="UP001311915">
    <property type="component" value="Unassembled WGS sequence"/>
</dbReference>
<feature type="domain" description="Reverse transcriptase zinc-binding" evidence="2">
    <location>
        <begin position="8"/>
        <end position="93"/>
    </location>
</feature>
<evidence type="ECO:0000313" key="4">
    <source>
        <dbReference type="Proteomes" id="UP001311915"/>
    </source>
</evidence>
<evidence type="ECO:0000259" key="2">
    <source>
        <dbReference type="Pfam" id="PF13966"/>
    </source>
</evidence>
<dbReference type="InterPro" id="IPR036397">
    <property type="entry name" value="RNaseH_sf"/>
</dbReference>
<dbReference type="SUPFAM" id="SSF53098">
    <property type="entry name" value="Ribonuclease H-like"/>
    <property type="match status" value="1"/>
</dbReference>
<gene>
    <name evidence="3" type="ORF">R3W88_016494</name>
</gene>
<accession>A0AAV9KXU0</accession>
<dbReference type="PANTHER" id="PTHR47723:SF24">
    <property type="entry name" value="RNASE H TYPE-1 DOMAIN-CONTAINING PROTEIN"/>
    <property type="match status" value="1"/>
</dbReference>
<name>A0AAV9KXU0_9SOLN</name>
<dbReference type="Pfam" id="PF13456">
    <property type="entry name" value="RVT_3"/>
    <property type="match status" value="1"/>
</dbReference>
<reference evidence="3 4" key="1">
    <citation type="submission" date="2023-10" db="EMBL/GenBank/DDBJ databases">
        <title>Genome-Wide Identification Analysis in wild type Solanum Pinnatisectum Reveals Some Genes Defensing Phytophthora Infestans.</title>
        <authorList>
            <person name="Sun C."/>
        </authorList>
    </citation>
    <scope>NUCLEOTIDE SEQUENCE [LARGE SCALE GENOMIC DNA]</scope>
    <source>
        <strain evidence="3">LQN</strain>
        <tissue evidence="3">Leaf</tissue>
    </source>
</reference>